<feature type="transmembrane region" description="Helical" evidence="7">
    <location>
        <begin position="410"/>
        <end position="430"/>
    </location>
</feature>
<evidence type="ECO:0000256" key="6">
    <source>
        <dbReference type="ARBA" id="ARBA00023136"/>
    </source>
</evidence>
<accession>A0A850R443</accession>
<dbReference type="GO" id="GO:0022857">
    <property type="term" value="F:transmembrane transporter activity"/>
    <property type="evidence" value="ECO:0007669"/>
    <property type="project" value="InterPro"/>
</dbReference>
<keyword evidence="3" id="KW-1003">Cell membrane</keyword>
<sequence>MTQATRDRLHFALASFAAAMLALYISLAIGLPKPYWAVITVYIVSHPIAGAVRSKAIYRLLGTGLGAAAPVVLVPHLVNAPALLSLALALWVGVCLAVAVLDRSPRSYILMLAGYTAAIIGFPGVLQPAAIFDVALARAQEIGLGIVCATLVHSLWFPRPVGTVVRARLDAWLTEADQWALDLLRGGSAETLERDRSRLAGAASEIRQLATHLPYDTSRLRETTAVVQALQERLLRLIPLLASLSDRLAALRALRGAPDAETTAALAEVADWVASPGMDPQPLLQRLRQQAACVDRRDWTGLHQLSLLSRLLDLVETLDESRQLLAHLHAPERALPSPLAKAVARAEERPLHRDPGLAWRSGGAATLSILICCALWILGGWSAGDGAAVLAAVLCCLFATMDDPAPAMRAFGISLLLAVPLAAVYLFVLLPRVHDFVPLALVLAPTLVGLGMLMVSPQHALLSLSVNINFINSLALQDRLTWTFADFLNVNLAPFVGLLVALSVTRGLRSMGVETSARRLLRQTWDALARLAEGRGEREPLAFASRMTDRLGLLAPKLAASKDPALAGVSILSELRAGMDLVALRGLRARLSARNDSTLEPLLQALAAHYRARADRQRGPDAEADLLPLLDRTIYRLGTNPAETDAREVSALLGLRRSLFPDTPVPMTTQEART</sequence>
<keyword evidence="6 7" id="KW-0472">Membrane</keyword>
<dbReference type="RefSeq" id="WP_176974932.1">
    <property type="nucleotide sequence ID" value="NZ_JABZEO010000002.1"/>
</dbReference>
<comment type="caution">
    <text evidence="8">The sequence shown here is derived from an EMBL/GenBank/DDBJ whole genome shotgun (WGS) entry which is preliminary data.</text>
</comment>
<feature type="transmembrane region" description="Helical" evidence="7">
    <location>
        <begin position="436"/>
        <end position="455"/>
    </location>
</feature>
<proteinExistence type="predicted"/>
<protein>
    <submittedName>
        <fullName evidence="8">FUSC family protein</fullName>
    </submittedName>
</protein>
<keyword evidence="2" id="KW-0813">Transport</keyword>
<dbReference type="AlphaFoldDB" id="A0A850R443"/>
<keyword evidence="5 7" id="KW-1133">Transmembrane helix</keyword>
<feature type="transmembrane region" description="Helical" evidence="7">
    <location>
        <begin position="108"/>
        <end position="130"/>
    </location>
</feature>
<feature type="transmembrane region" description="Helical" evidence="7">
    <location>
        <begin position="57"/>
        <end position="77"/>
    </location>
</feature>
<evidence type="ECO:0000313" key="8">
    <source>
        <dbReference type="EMBL" id="NVZ08128.1"/>
    </source>
</evidence>
<organism evidence="8 9">
    <name type="scientific">Allochromatium humboldtianum</name>
    <dbReference type="NCBI Taxonomy" id="504901"/>
    <lineage>
        <taxon>Bacteria</taxon>
        <taxon>Pseudomonadati</taxon>
        <taxon>Pseudomonadota</taxon>
        <taxon>Gammaproteobacteria</taxon>
        <taxon>Chromatiales</taxon>
        <taxon>Chromatiaceae</taxon>
        <taxon>Allochromatium</taxon>
    </lineage>
</organism>
<dbReference type="PANTHER" id="PTHR30509:SF9">
    <property type="entry name" value="MULTIDRUG RESISTANCE PROTEIN MDTO"/>
    <property type="match status" value="1"/>
</dbReference>
<dbReference type="GO" id="GO:0005886">
    <property type="term" value="C:plasma membrane"/>
    <property type="evidence" value="ECO:0007669"/>
    <property type="project" value="UniProtKB-SubCell"/>
</dbReference>
<evidence type="ECO:0000256" key="1">
    <source>
        <dbReference type="ARBA" id="ARBA00004651"/>
    </source>
</evidence>
<evidence type="ECO:0000256" key="3">
    <source>
        <dbReference type="ARBA" id="ARBA00022475"/>
    </source>
</evidence>
<reference evidence="8 9" key="1">
    <citation type="submission" date="2020-06" db="EMBL/GenBank/DDBJ databases">
        <title>Whole-genome sequence of Allochromatium humboldtianum DSM 21881, type strain.</title>
        <authorList>
            <person name="Kyndt J.A."/>
            <person name="Meyer T.E."/>
        </authorList>
    </citation>
    <scope>NUCLEOTIDE SEQUENCE [LARGE SCALE GENOMIC DNA]</scope>
    <source>
        <strain evidence="8 9">DSM 21881</strain>
    </source>
</reference>
<evidence type="ECO:0000256" key="5">
    <source>
        <dbReference type="ARBA" id="ARBA00022989"/>
    </source>
</evidence>
<evidence type="ECO:0000256" key="2">
    <source>
        <dbReference type="ARBA" id="ARBA00022448"/>
    </source>
</evidence>
<dbReference type="Proteomes" id="UP000592294">
    <property type="component" value="Unassembled WGS sequence"/>
</dbReference>
<dbReference type="InterPro" id="IPR006726">
    <property type="entry name" value="PHBA_efflux_AaeB/fusaric-R"/>
</dbReference>
<keyword evidence="4 7" id="KW-0812">Transmembrane</keyword>
<gene>
    <name evidence="8" type="ORF">HW932_02500</name>
</gene>
<name>A0A850R443_9GAMM</name>
<evidence type="ECO:0000256" key="7">
    <source>
        <dbReference type="SAM" id="Phobius"/>
    </source>
</evidence>
<feature type="transmembrane region" description="Helical" evidence="7">
    <location>
        <begin position="83"/>
        <end position="101"/>
    </location>
</feature>
<feature type="transmembrane region" description="Helical" evidence="7">
    <location>
        <begin position="35"/>
        <end position="52"/>
    </location>
</feature>
<comment type="subcellular location">
    <subcellularLocation>
        <location evidence="1">Cell membrane</location>
        <topology evidence="1">Multi-pass membrane protein</topology>
    </subcellularLocation>
</comment>
<feature type="transmembrane region" description="Helical" evidence="7">
    <location>
        <begin position="142"/>
        <end position="158"/>
    </location>
</feature>
<evidence type="ECO:0000313" key="9">
    <source>
        <dbReference type="Proteomes" id="UP000592294"/>
    </source>
</evidence>
<dbReference type="EMBL" id="JABZEO010000002">
    <property type="protein sequence ID" value="NVZ08128.1"/>
    <property type="molecule type" value="Genomic_DNA"/>
</dbReference>
<dbReference type="Pfam" id="PF04632">
    <property type="entry name" value="FUSC"/>
    <property type="match status" value="1"/>
</dbReference>
<keyword evidence="9" id="KW-1185">Reference proteome</keyword>
<feature type="transmembrane region" description="Helical" evidence="7">
    <location>
        <begin position="9"/>
        <end position="29"/>
    </location>
</feature>
<evidence type="ECO:0000256" key="4">
    <source>
        <dbReference type="ARBA" id="ARBA00022692"/>
    </source>
</evidence>
<feature type="transmembrane region" description="Helical" evidence="7">
    <location>
        <begin position="357"/>
        <end position="377"/>
    </location>
</feature>
<dbReference type="PANTHER" id="PTHR30509">
    <property type="entry name" value="P-HYDROXYBENZOIC ACID EFFLUX PUMP SUBUNIT-RELATED"/>
    <property type="match status" value="1"/>
</dbReference>